<proteinExistence type="predicted"/>
<dbReference type="EMBL" id="BTGC01000008">
    <property type="protein sequence ID" value="GMM51982.1"/>
    <property type="molecule type" value="Genomic_DNA"/>
</dbReference>
<evidence type="ECO:0000259" key="4">
    <source>
        <dbReference type="Pfam" id="PF01591"/>
    </source>
</evidence>
<evidence type="ECO:0000256" key="2">
    <source>
        <dbReference type="ARBA" id="ARBA00022840"/>
    </source>
</evidence>
<dbReference type="PIRSF" id="PIRSF000709">
    <property type="entry name" value="6PFK_2-Ptase"/>
    <property type="match status" value="1"/>
</dbReference>
<feature type="domain" description="6-phosphofructo-2-kinase" evidence="4">
    <location>
        <begin position="7"/>
        <end position="215"/>
    </location>
</feature>
<dbReference type="GO" id="GO:0004331">
    <property type="term" value="F:fructose-2,6-bisphosphate 2-phosphatase activity"/>
    <property type="evidence" value="ECO:0007669"/>
    <property type="project" value="TreeGrafter"/>
</dbReference>
<dbReference type="AlphaFoldDB" id="A0AAV5RLV8"/>
<dbReference type="Pfam" id="PF00300">
    <property type="entry name" value="His_Phos_1"/>
    <property type="match status" value="1"/>
</dbReference>
<dbReference type="InterPro" id="IPR013079">
    <property type="entry name" value="6Phosfructo_kin"/>
</dbReference>
<sequence>MMSGHLYAKGKMCIVMSGLPGRGKTNRSERIKRYMNWLGVKARVFHLADYRRAMLGPGFKLTLEYHLNNSPDSPREHVKTECVNDIMQFYADGGEVAIYDAINGTIAERNSIRDILSSKDIQCLFVESLVTDAAVLARNISEVGVTSPDYIGRNSKESFEHYVKYIESLMEHYEPITEEGLQCIKLVNDGEQCVVNNGPLGYLLNRVLMFLLNSRRRSGSLFFARAGAVEFQDSNFNGDLDLSPRGQMYAATLSNTVMGYVSSKQIDRMDYKMDLAKLKTVADHRSLVFASAAPSAVQSVVPSVVPSRQHSRQGSRSHSRSGSRRQSLSNEPPLLIWTSTRRRSEQTSKPLRDAGVPVISKSLLSQLNPGDAAPYIHNKAALMEHFPSEYEAYLKDQYHYRFPRGESYQDVAVRLEPIMMEIERTQTNLLVICQESVLKVLYGYIMGLTSEEIPNLEFPYDQIVEVMPHGYSNLVVHIPLAGVAPDGGVDLPRFTN</sequence>
<dbReference type="GO" id="GO:0005524">
    <property type="term" value="F:ATP binding"/>
    <property type="evidence" value="ECO:0007669"/>
    <property type="project" value="UniProtKB-KW"/>
</dbReference>
<protein>
    <recommendedName>
        <fullName evidence="4">6-phosphofructo-2-kinase domain-containing protein</fullName>
    </recommendedName>
</protein>
<dbReference type="InterPro" id="IPR003094">
    <property type="entry name" value="6Pfruct_kin"/>
</dbReference>
<feature type="compositionally biased region" description="Basic residues" evidence="3">
    <location>
        <begin position="309"/>
        <end position="323"/>
    </location>
</feature>
<name>A0AAV5RLV8_STABA</name>
<dbReference type="Gene3D" id="3.40.50.300">
    <property type="entry name" value="P-loop containing nucleotide triphosphate hydrolases"/>
    <property type="match status" value="1"/>
</dbReference>
<reference evidence="5 6" key="1">
    <citation type="journal article" date="2023" name="Elife">
        <title>Identification of key yeast species and microbe-microbe interactions impacting larval growth of Drosophila in the wild.</title>
        <authorList>
            <person name="Mure A."/>
            <person name="Sugiura Y."/>
            <person name="Maeda R."/>
            <person name="Honda K."/>
            <person name="Sakurai N."/>
            <person name="Takahashi Y."/>
            <person name="Watada M."/>
            <person name="Katoh T."/>
            <person name="Gotoh A."/>
            <person name="Gotoh Y."/>
            <person name="Taniguchi I."/>
            <person name="Nakamura K."/>
            <person name="Hayashi T."/>
            <person name="Katayama T."/>
            <person name="Uemura T."/>
            <person name="Hattori Y."/>
        </authorList>
    </citation>
    <scope>NUCLEOTIDE SEQUENCE [LARGE SCALE GENOMIC DNA]</scope>
    <source>
        <strain evidence="5 6">SB-73</strain>
    </source>
</reference>
<evidence type="ECO:0000313" key="6">
    <source>
        <dbReference type="Proteomes" id="UP001362899"/>
    </source>
</evidence>
<dbReference type="InterPro" id="IPR029033">
    <property type="entry name" value="His_PPase_superfam"/>
</dbReference>
<evidence type="ECO:0000256" key="3">
    <source>
        <dbReference type="SAM" id="MobiDB-lite"/>
    </source>
</evidence>
<keyword evidence="6" id="KW-1185">Reference proteome</keyword>
<dbReference type="Pfam" id="PF01591">
    <property type="entry name" value="6PF2K"/>
    <property type="match status" value="1"/>
</dbReference>
<accession>A0AAV5RLV8</accession>
<evidence type="ECO:0000313" key="5">
    <source>
        <dbReference type="EMBL" id="GMM51982.1"/>
    </source>
</evidence>
<dbReference type="PANTHER" id="PTHR10606">
    <property type="entry name" value="6-PHOSPHOFRUCTO-2-KINASE/FRUCTOSE-2,6-BISPHOSPHATASE"/>
    <property type="match status" value="1"/>
</dbReference>
<feature type="region of interest" description="Disordered" evidence="3">
    <location>
        <begin position="300"/>
        <end position="352"/>
    </location>
</feature>
<gene>
    <name evidence="5" type="ORF">DASB73_029450</name>
</gene>
<keyword evidence="2" id="KW-0067">ATP-binding</keyword>
<dbReference type="Gene3D" id="3.40.50.1240">
    <property type="entry name" value="Phosphoglycerate mutase-like"/>
    <property type="match status" value="1"/>
</dbReference>
<dbReference type="InterPro" id="IPR013078">
    <property type="entry name" value="His_Pase_superF_clade-1"/>
</dbReference>
<dbReference type="GO" id="GO:0006003">
    <property type="term" value="P:fructose 2,6-bisphosphate metabolic process"/>
    <property type="evidence" value="ECO:0007669"/>
    <property type="project" value="InterPro"/>
</dbReference>
<keyword evidence="1" id="KW-0547">Nucleotide-binding</keyword>
<comment type="caution">
    <text evidence="5">The sequence shown here is derived from an EMBL/GenBank/DDBJ whole genome shotgun (WGS) entry which is preliminary data.</text>
</comment>
<dbReference type="SUPFAM" id="SSF53254">
    <property type="entry name" value="Phosphoglycerate mutase-like"/>
    <property type="match status" value="1"/>
</dbReference>
<dbReference type="GO" id="GO:0006000">
    <property type="term" value="P:fructose metabolic process"/>
    <property type="evidence" value="ECO:0007669"/>
    <property type="project" value="InterPro"/>
</dbReference>
<dbReference type="SUPFAM" id="SSF52540">
    <property type="entry name" value="P-loop containing nucleoside triphosphate hydrolases"/>
    <property type="match status" value="1"/>
</dbReference>
<dbReference type="InterPro" id="IPR027417">
    <property type="entry name" value="P-loop_NTPase"/>
</dbReference>
<dbReference type="GO" id="GO:0003873">
    <property type="term" value="F:6-phosphofructo-2-kinase activity"/>
    <property type="evidence" value="ECO:0007669"/>
    <property type="project" value="InterPro"/>
</dbReference>
<evidence type="ECO:0000256" key="1">
    <source>
        <dbReference type="ARBA" id="ARBA00022741"/>
    </source>
</evidence>
<dbReference type="GO" id="GO:0005829">
    <property type="term" value="C:cytosol"/>
    <property type="evidence" value="ECO:0007669"/>
    <property type="project" value="TreeGrafter"/>
</dbReference>
<organism evidence="5 6">
    <name type="scientific">Starmerella bacillaris</name>
    <name type="common">Yeast</name>
    <name type="synonym">Candida zemplinina</name>
    <dbReference type="NCBI Taxonomy" id="1247836"/>
    <lineage>
        <taxon>Eukaryota</taxon>
        <taxon>Fungi</taxon>
        <taxon>Dikarya</taxon>
        <taxon>Ascomycota</taxon>
        <taxon>Saccharomycotina</taxon>
        <taxon>Dipodascomycetes</taxon>
        <taxon>Dipodascales</taxon>
        <taxon>Trichomonascaceae</taxon>
        <taxon>Starmerella</taxon>
    </lineage>
</organism>
<dbReference type="PANTHER" id="PTHR10606:SF39">
    <property type="entry name" value="6-PHOSPHOFRUCTO-2-KINASE_FRUCTOSE-2,6-BISPHOSPHATASE YLR345W-RELATED"/>
    <property type="match status" value="1"/>
</dbReference>
<feature type="compositionally biased region" description="Basic and acidic residues" evidence="3">
    <location>
        <begin position="342"/>
        <end position="352"/>
    </location>
</feature>
<dbReference type="Proteomes" id="UP001362899">
    <property type="component" value="Unassembled WGS sequence"/>
</dbReference>